<sequence length="40" mass="4600">MAAHPTTPYIPRAHGVRPNPQHIQPGKWNRKEAQTRTQNN</sequence>
<evidence type="ECO:0000313" key="2">
    <source>
        <dbReference type="EMBL" id="CCF75821.1"/>
    </source>
</evidence>
<dbReference type="KEGG" id="bmic:BmR1_04g08185"/>
<feature type="region of interest" description="Disordered" evidence="1">
    <location>
        <begin position="1"/>
        <end position="40"/>
    </location>
</feature>
<dbReference type="EMBL" id="LN871599">
    <property type="protein sequence ID" value="CCF75821.1"/>
    <property type="molecule type" value="Genomic_DNA"/>
</dbReference>
<reference evidence="2 3" key="3">
    <citation type="journal article" date="2016" name="Sci. Rep.">
        <title>Genome-wide diversity and gene expression profiling of Babesia microti isolates identify polymorphic genes that mediate host-pathogen interactions.</title>
        <authorList>
            <person name="Silva J.C."/>
            <person name="Cornillot E."/>
            <person name="McCracken C."/>
            <person name="Usmani-Brown S."/>
            <person name="Dwivedi A."/>
            <person name="Ifeonu O.O."/>
            <person name="Crabtree J."/>
            <person name="Gotia H.T."/>
            <person name="Virji A.Z."/>
            <person name="Reynes C."/>
            <person name="Colinge J."/>
            <person name="Kumar V."/>
            <person name="Lawres L."/>
            <person name="Pazzi J.E."/>
            <person name="Pablo J.V."/>
            <person name="Hung C."/>
            <person name="Brancato J."/>
            <person name="Kumari P."/>
            <person name="Orvis J."/>
            <person name="Tretina K."/>
            <person name="Chibucos M."/>
            <person name="Ott S."/>
            <person name="Sadzewicz L."/>
            <person name="Sengamalay N."/>
            <person name="Shetty A.C."/>
            <person name="Su Q."/>
            <person name="Tallon L."/>
            <person name="Fraser C.M."/>
            <person name="Frutos R."/>
            <person name="Molina D.M."/>
            <person name="Krause P.J."/>
            <person name="Ben Mamoun C."/>
        </authorList>
    </citation>
    <scope>NUCLEOTIDE SEQUENCE [LARGE SCALE GENOMIC DNA]</scope>
    <source>
        <strain evidence="2 3">RI</strain>
    </source>
</reference>
<organism evidence="2 3">
    <name type="scientific">Babesia microti (strain RI)</name>
    <dbReference type="NCBI Taxonomy" id="1133968"/>
    <lineage>
        <taxon>Eukaryota</taxon>
        <taxon>Sar</taxon>
        <taxon>Alveolata</taxon>
        <taxon>Apicomplexa</taxon>
        <taxon>Aconoidasida</taxon>
        <taxon>Piroplasmida</taxon>
        <taxon>Babesiidae</taxon>
        <taxon>Babesia</taxon>
    </lineage>
</organism>
<dbReference type="GeneID" id="24426274"/>
<dbReference type="Proteomes" id="UP000002899">
    <property type="component" value="Chromosome IV"/>
</dbReference>
<proteinExistence type="predicted"/>
<dbReference type="VEuPathDB" id="PiroplasmaDB:BmR1_04g08185"/>
<gene>
    <name evidence="2" type="ORF">BmR1_04g08185</name>
</gene>
<reference evidence="2 3" key="1">
    <citation type="journal article" date="2012" name="Nucleic Acids Res.">
        <title>Sequencing of the smallest Apicomplexan genome from the human pathogen Babesia microti.</title>
        <authorList>
            <person name="Cornillot E."/>
            <person name="Hadj-Kaddour K."/>
            <person name="Dassouli A."/>
            <person name="Noel B."/>
            <person name="Ranwez V."/>
            <person name="Vacherie B."/>
            <person name="Augagneur Y."/>
            <person name="Bres V."/>
            <person name="Duclos A."/>
            <person name="Randazzo S."/>
            <person name="Carcy B."/>
            <person name="Debierre-Grockiego F."/>
            <person name="Delbecq S."/>
            <person name="Moubri-Menage K."/>
            <person name="Shams-Eldin H."/>
            <person name="Usmani-Brown S."/>
            <person name="Bringaud F."/>
            <person name="Wincker P."/>
            <person name="Vivares C.P."/>
            <person name="Schwarz R.T."/>
            <person name="Schetters T.P."/>
            <person name="Krause P.J."/>
            <person name="Gorenflot A."/>
            <person name="Berry V."/>
            <person name="Barbe V."/>
            <person name="Ben Mamoun C."/>
        </authorList>
    </citation>
    <scope>NUCLEOTIDE SEQUENCE [LARGE SCALE GENOMIC DNA]</scope>
    <source>
        <strain evidence="2 3">RI</strain>
    </source>
</reference>
<dbReference type="RefSeq" id="XP_012650229.1">
    <property type="nucleotide sequence ID" value="XM_012794775.1"/>
</dbReference>
<accession>I7ISR6</accession>
<reference evidence="2 3" key="2">
    <citation type="journal article" date="2013" name="PLoS ONE">
        <title>Whole genome mapping and re-organization of the nuclear and mitochondrial genomes of Babesia microti isolates.</title>
        <authorList>
            <person name="Cornillot E."/>
            <person name="Dassouli A."/>
            <person name="Garg A."/>
            <person name="Pachikara N."/>
            <person name="Randazzo S."/>
            <person name="Depoix D."/>
            <person name="Carcy B."/>
            <person name="Delbecq S."/>
            <person name="Frutos R."/>
            <person name="Silva J.C."/>
            <person name="Sutton R."/>
            <person name="Krause P.J."/>
            <person name="Mamoun C.B."/>
        </authorList>
    </citation>
    <scope>NUCLEOTIDE SEQUENCE [LARGE SCALE GENOMIC DNA]</scope>
    <source>
        <strain evidence="2 3">RI</strain>
    </source>
</reference>
<keyword evidence="3" id="KW-1185">Reference proteome</keyword>
<evidence type="ECO:0000256" key="1">
    <source>
        <dbReference type="SAM" id="MobiDB-lite"/>
    </source>
</evidence>
<evidence type="ECO:0000313" key="3">
    <source>
        <dbReference type="Proteomes" id="UP000002899"/>
    </source>
</evidence>
<name>I7ISR6_BABMR</name>
<protein>
    <submittedName>
        <fullName evidence="2">Uncharacterized protein</fullName>
    </submittedName>
</protein>
<dbReference type="AlphaFoldDB" id="I7ISR6"/>